<comment type="caution">
    <text evidence="8">The sequence shown here is derived from an EMBL/GenBank/DDBJ whole genome shotgun (WGS) entry which is preliminary data.</text>
</comment>
<dbReference type="CDD" id="cd18139">
    <property type="entry name" value="HLD_clamp_RarA"/>
    <property type="match status" value="1"/>
</dbReference>
<dbReference type="Gene3D" id="1.20.272.10">
    <property type="match status" value="1"/>
</dbReference>
<dbReference type="Pfam" id="PF12002">
    <property type="entry name" value="MgsA_C"/>
    <property type="match status" value="1"/>
</dbReference>
<keyword evidence="9" id="KW-1185">Reference proteome</keyword>
<evidence type="ECO:0000259" key="7">
    <source>
        <dbReference type="SMART" id="SM00382"/>
    </source>
</evidence>
<comment type="similarity">
    <text evidence="2">Belongs to the AAA ATPase family. RarA/MGS1/WRNIP1 subfamily.</text>
</comment>
<dbReference type="Pfam" id="PF16193">
    <property type="entry name" value="AAA_assoc_2"/>
    <property type="match status" value="1"/>
</dbReference>
<feature type="region of interest" description="Disordered" evidence="6">
    <location>
        <begin position="1"/>
        <end position="25"/>
    </location>
</feature>
<proteinExistence type="inferred from homology"/>
<dbReference type="RefSeq" id="WP_188874117.1">
    <property type="nucleotide sequence ID" value="NZ_BMOV01000014.1"/>
</dbReference>
<dbReference type="InterPro" id="IPR032423">
    <property type="entry name" value="AAA_assoc_2"/>
</dbReference>
<accession>A0ABQ2LH76</accession>
<evidence type="ECO:0000313" key="8">
    <source>
        <dbReference type="EMBL" id="GGO17046.1"/>
    </source>
</evidence>
<name>A0ABQ2LH76_9PROT</name>
<evidence type="ECO:0000256" key="2">
    <source>
        <dbReference type="ARBA" id="ARBA00008959"/>
    </source>
</evidence>
<dbReference type="InterPro" id="IPR003593">
    <property type="entry name" value="AAA+_ATPase"/>
</dbReference>
<dbReference type="InterPro" id="IPR008921">
    <property type="entry name" value="DNA_pol3_clamp-load_cplx_C"/>
</dbReference>
<evidence type="ECO:0000256" key="3">
    <source>
        <dbReference type="ARBA" id="ARBA00020776"/>
    </source>
</evidence>
<dbReference type="InterPro" id="IPR027417">
    <property type="entry name" value="P-loop_NTPase"/>
</dbReference>
<dbReference type="Pfam" id="PF00004">
    <property type="entry name" value="AAA"/>
    <property type="match status" value="1"/>
</dbReference>
<evidence type="ECO:0000256" key="1">
    <source>
        <dbReference type="ARBA" id="ARBA00002393"/>
    </source>
</evidence>
<dbReference type="SUPFAM" id="SSF48019">
    <property type="entry name" value="post-AAA+ oligomerization domain-like"/>
    <property type="match status" value="1"/>
</dbReference>
<dbReference type="SMART" id="SM00382">
    <property type="entry name" value="AAA"/>
    <property type="match status" value="1"/>
</dbReference>
<dbReference type="Proteomes" id="UP000602381">
    <property type="component" value="Unassembled WGS sequence"/>
</dbReference>
<dbReference type="Gene3D" id="3.40.50.300">
    <property type="entry name" value="P-loop containing nucleotide triphosphate hydrolases"/>
    <property type="match status" value="1"/>
</dbReference>
<reference evidence="9" key="1">
    <citation type="journal article" date="2019" name="Int. J. Syst. Evol. Microbiol.">
        <title>The Global Catalogue of Microorganisms (GCM) 10K type strain sequencing project: providing services to taxonomists for standard genome sequencing and annotation.</title>
        <authorList>
            <consortium name="The Broad Institute Genomics Platform"/>
            <consortium name="The Broad Institute Genome Sequencing Center for Infectious Disease"/>
            <person name="Wu L."/>
            <person name="Ma J."/>
        </authorList>
    </citation>
    <scope>NUCLEOTIDE SEQUENCE [LARGE SCALE GENOMIC DNA]</scope>
    <source>
        <strain evidence="9">JCM 17843</strain>
    </source>
</reference>
<dbReference type="PANTHER" id="PTHR13779:SF7">
    <property type="entry name" value="ATPASE WRNIP1"/>
    <property type="match status" value="1"/>
</dbReference>
<keyword evidence="4" id="KW-0547">Nucleotide-binding</keyword>
<dbReference type="PANTHER" id="PTHR13779">
    <property type="entry name" value="WERNER HELICASE-INTERACTING PROTEIN 1 FAMILY MEMBER"/>
    <property type="match status" value="1"/>
</dbReference>
<dbReference type="Gene3D" id="1.10.3710.10">
    <property type="entry name" value="DNA polymerase III clamp loader subunits, C-terminal domain"/>
    <property type="match status" value="1"/>
</dbReference>
<comment type="function">
    <text evidence="1">DNA-dependent ATPase that plays important roles in cellular responses to stalled DNA replication processes.</text>
</comment>
<organism evidence="8 9">
    <name type="scientific">Iodidimonas muriae</name>
    <dbReference type="NCBI Taxonomy" id="261467"/>
    <lineage>
        <taxon>Bacteria</taxon>
        <taxon>Pseudomonadati</taxon>
        <taxon>Pseudomonadota</taxon>
        <taxon>Alphaproteobacteria</taxon>
        <taxon>Iodidimonadales</taxon>
        <taxon>Iodidimonadaceae</taxon>
        <taxon>Iodidimonas</taxon>
    </lineage>
</organism>
<gene>
    <name evidence="8" type="ORF">GCM10007972_26810</name>
</gene>
<dbReference type="EMBL" id="BMOV01000014">
    <property type="protein sequence ID" value="GGO17046.1"/>
    <property type="molecule type" value="Genomic_DNA"/>
</dbReference>
<sequence length="450" mass="48785">MSDLFGTPPLGEGASGLQDEDGDVHRPLADRLRPRHLNEVMGQDHLLSQDAPLGRMVALGKVSSLILWGPPGTGKTTIARLLADVGGFAFVQISAILSGVADLKKIFETASLQKRAGRSTLLFVDEIHRFNRSQQDSFLPHVEDGTITLVGATTENPSFEINGALLSRMQVLVLHRLDAAALDALLVRAEQLMERPLPVRDGARAALLAMADGDGRYLLNCAEALFDLAGDEPVDEAGLARLLQRRAPAHDKDREGHYNLASALHKSLRGSDADAALYWLARALVGGEDPKFILRRLVRFASEDVGLADPQALVQALAAKDAYQFLGSPEGELAIAQAALYLATAPKSNAAYKAYNTATKAARETGSLMPPAHILNAPTRMMKELGYGAGYAYDHDTEDGFSGQDYFPQDMGRRAFYNPKERGFERDITKRLAYWARLRAEAAGRGEAGD</sequence>
<evidence type="ECO:0000256" key="4">
    <source>
        <dbReference type="ARBA" id="ARBA00022741"/>
    </source>
</evidence>
<protein>
    <recommendedName>
        <fullName evidence="3">Replication-associated recombination protein A</fullName>
    </recommendedName>
</protein>
<feature type="domain" description="AAA+ ATPase" evidence="7">
    <location>
        <begin position="61"/>
        <end position="179"/>
    </location>
</feature>
<dbReference type="InterPro" id="IPR051314">
    <property type="entry name" value="AAA_ATPase_RarA/MGS1/WRNIP1"/>
</dbReference>
<dbReference type="InterPro" id="IPR003959">
    <property type="entry name" value="ATPase_AAA_core"/>
</dbReference>
<evidence type="ECO:0000256" key="5">
    <source>
        <dbReference type="ARBA" id="ARBA00022840"/>
    </source>
</evidence>
<dbReference type="SUPFAM" id="SSF52540">
    <property type="entry name" value="P-loop containing nucleoside triphosphate hydrolases"/>
    <property type="match status" value="1"/>
</dbReference>
<evidence type="ECO:0000256" key="6">
    <source>
        <dbReference type="SAM" id="MobiDB-lite"/>
    </source>
</evidence>
<dbReference type="InterPro" id="IPR021886">
    <property type="entry name" value="MgsA_C"/>
</dbReference>
<dbReference type="CDD" id="cd00009">
    <property type="entry name" value="AAA"/>
    <property type="match status" value="1"/>
</dbReference>
<keyword evidence="5" id="KW-0067">ATP-binding</keyword>
<evidence type="ECO:0000313" key="9">
    <source>
        <dbReference type="Proteomes" id="UP000602381"/>
    </source>
</evidence>